<gene>
    <name evidence="1" type="ORF">METZ01_LOCUS457469</name>
</gene>
<proteinExistence type="predicted"/>
<evidence type="ECO:0000313" key="1">
    <source>
        <dbReference type="EMBL" id="SVE04615.1"/>
    </source>
</evidence>
<sequence length="69" mass="7710">MDKTLLSYQEVQEIIGRSRSTISRWVADGLFPAPKQIAPQIVGWLKTDIENWLGNLPSKGLSTINVAEK</sequence>
<dbReference type="AlphaFoldDB" id="A0A383ABQ5"/>
<dbReference type="Gene3D" id="1.10.238.160">
    <property type="match status" value="1"/>
</dbReference>
<reference evidence="1" key="1">
    <citation type="submission" date="2018-05" db="EMBL/GenBank/DDBJ databases">
        <authorList>
            <person name="Lanie J.A."/>
            <person name="Ng W.-L."/>
            <person name="Kazmierczak K.M."/>
            <person name="Andrzejewski T.M."/>
            <person name="Davidsen T.M."/>
            <person name="Wayne K.J."/>
            <person name="Tettelin H."/>
            <person name="Glass J.I."/>
            <person name="Rusch D."/>
            <person name="Podicherti R."/>
            <person name="Tsui H.-C.T."/>
            <person name="Winkler M.E."/>
        </authorList>
    </citation>
    <scope>NUCLEOTIDE SEQUENCE</scope>
</reference>
<accession>A0A383ABQ5</accession>
<dbReference type="SUPFAM" id="SSF46955">
    <property type="entry name" value="Putative DNA-binding domain"/>
    <property type="match status" value="1"/>
</dbReference>
<organism evidence="1">
    <name type="scientific">marine metagenome</name>
    <dbReference type="NCBI Taxonomy" id="408172"/>
    <lineage>
        <taxon>unclassified sequences</taxon>
        <taxon>metagenomes</taxon>
        <taxon>ecological metagenomes</taxon>
    </lineage>
</organism>
<protein>
    <submittedName>
        <fullName evidence="1">Uncharacterized protein</fullName>
    </submittedName>
</protein>
<dbReference type="InterPro" id="IPR010260">
    <property type="entry name" value="AlpA"/>
</dbReference>
<dbReference type="EMBL" id="UINC01190448">
    <property type="protein sequence ID" value="SVE04615.1"/>
    <property type="molecule type" value="Genomic_DNA"/>
</dbReference>
<dbReference type="Pfam" id="PF05930">
    <property type="entry name" value="Phage_AlpA"/>
    <property type="match status" value="1"/>
</dbReference>
<name>A0A383ABQ5_9ZZZZ</name>
<dbReference type="InterPro" id="IPR009061">
    <property type="entry name" value="DNA-bd_dom_put_sf"/>
</dbReference>